<dbReference type="RefSeq" id="WP_316510664.1">
    <property type="nucleotide sequence ID" value="NZ_OY726395.1"/>
</dbReference>
<accession>A0ABM9MGQ4</accession>
<organism evidence="1 2">
    <name type="scientific">[Mycobacterium] wendilense</name>
    <dbReference type="NCBI Taxonomy" id="3064284"/>
    <lineage>
        <taxon>Bacteria</taxon>
        <taxon>Bacillati</taxon>
        <taxon>Actinomycetota</taxon>
        <taxon>Actinomycetes</taxon>
        <taxon>Mycobacteriales</taxon>
        <taxon>Mycobacteriaceae</taxon>
        <taxon>Mycolicibacter</taxon>
    </lineage>
</organism>
<gene>
    <name evidence="1" type="ORF">MU0050_003321</name>
</gene>
<dbReference type="EMBL" id="OY726395">
    <property type="protein sequence ID" value="CAJ1584677.1"/>
    <property type="molecule type" value="Genomic_DNA"/>
</dbReference>
<evidence type="ECO:0000313" key="1">
    <source>
        <dbReference type="EMBL" id="CAJ1584677.1"/>
    </source>
</evidence>
<sequence>MTQLFSLDPAMPVLLRPDGVVQIGWDPRRAVLVRPPGGLTAAALAGVLQTMRTSTDLDRLYRDAARHGPVDAAEFAALVTALVTAGVARPGASARPSRSTAIRVHGKGPLTDRLVEGLGGTGVRVSHSSQPHAVMRSERTDLVVLSDYLVADPRVVRELHSGAVPHLQVRVRDGTGLVGPLVIPGVTSCLMCADLHRSDRDAAWPVLAAQLRDTVGVADHCTVLATAALALGQVRAVLSGVRAAGSRAPAPAAPQTLSTTLEFDVGAGSIVTRRWPRHPRCPC</sequence>
<evidence type="ECO:0000313" key="2">
    <source>
        <dbReference type="Proteomes" id="UP001190466"/>
    </source>
</evidence>
<reference evidence="1 2" key="1">
    <citation type="submission" date="2023-08" db="EMBL/GenBank/DDBJ databases">
        <authorList>
            <person name="Folkvardsen B D."/>
            <person name="Norman A."/>
        </authorList>
    </citation>
    <scope>NUCLEOTIDE SEQUENCE [LARGE SCALE GENOMIC DNA]</scope>
    <source>
        <strain evidence="1 2">Mu0050</strain>
    </source>
</reference>
<keyword evidence="2" id="KW-1185">Reference proteome</keyword>
<name>A0ABM9MGQ4_9MYCO</name>
<dbReference type="Gene3D" id="3.40.50.720">
    <property type="entry name" value="NAD(P)-binding Rossmann-like Domain"/>
    <property type="match status" value="1"/>
</dbReference>
<protein>
    <submittedName>
        <fullName evidence="1">Cyclodehydratase</fullName>
    </submittedName>
</protein>
<proteinExistence type="predicted"/>
<dbReference type="Proteomes" id="UP001190466">
    <property type="component" value="Chromosome"/>
</dbReference>